<evidence type="ECO:0000256" key="1">
    <source>
        <dbReference type="PROSITE-ProRule" id="PRU00285"/>
    </source>
</evidence>
<dbReference type="InterPro" id="IPR044656">
    <property type="entry name" value="HSP14.7/HSP23.5/HSP23.6-like"/>
</dbReference>
<dbReference type="InterPro" id="IPR002068">
    <property type="entry name" value="A-crystallin/Hsp20_dom"/>
</dbReference>
<keyword evidence="5" id="KW-1185">Reference proteome</keyword>
<protein>
    <recommendedName>
        <fullName evidence="3">SHSP domain-containing protein</fullName>
    </recommendedName>
</protein>
<evidence type="ECO:0000256" key="2">
    <source>
        <dbReference type="SAM" id="MobiDB-lite"/>
    </source>
</evidence>
<dbReference type="OrthoDB" id="1021492at2759"/>
<evidence type="ECO:0000259" key="3">
    <source>
        <dbReference type="PROSITE" id="PS01031"/>
    </source>
</evidence>
<dbReference type="AlphaFoldDB" id="V4MK10"/>
<comment type="similarity">
    <text evidence="1">Belongs to the small heat shock protein (HSP20) family.</text>
</comment>
<dbReference type="Gramene" id="ESQ55787">
    <property type="protein sequence ID" value="ESQ55787"/>
    <property type="gene ID" value="EUTSA_v10026211mg"/>
</dbReference>
<dbReference type="CDD" id="cd06464">
    <property type="entry name" value="ACD_sHsps-like"/>
    <property type="match status" value="2"/>
</dbReference>
<dbReference type="OMA" id="CKCCVIS"/>
<dbReference type="PANTHER" id="PTHR46991:SF22">
    <property type="entry name" value="HEAT SHOCK PROTEIN HSP20_ALPHA CRYSTALLIN FAMILY"/>
    <property type="match status" value="1"/>
</dbReference>
<dbReference type="STRING" id="72664.V4MK10"/>
<sequence>MKMLENEEMFLRIDLPGVPEDGVSVSIDRSKKFVWVNAEAPKVHKHDSSHRKYETLPGITCKCCVISSFTADMSDGVLRLVLSKTNTMPQHLRSKGPHKFPHGSNPSDPSYTGPVLESHPCVLQGSGMAYESKQLQNGSLYLRIDMPGVPIDNFTVSVANGKLKVTGEAPVVSPHDQGPRFYSGEVAALSTPVNIPSRRMKSIAKDGVLRLLIPPI</sequence>
<gene>
    <name evidence="4" type="ORF">EUTSA_v10026211mg</name>
</gene>
<dbReference type="Proteomes" id="UP000030689">
    <property type="component" value="Unassembled WGS sequence"/>
</dbReference>
<evidence type="ECO:0000313" key="4">
    <source>
        <dbReference type="EMBL" id="ESQ55787.1"/>
    </source>
</evidence>
<name>V4MK10_EUTSA</name>
<dbReference type="PANTHER" id="PTHR46991">
    <property type="entry name" value="23.5 KDA HEAT SHOCK PROTEIN, MITOCHONDRIAL"/>
    <property type="match status" value="1"/>
</dbReference>
<dbReference type="SUPFAM" id="SSF49764">
    <property type="entry name" value="HSP20-like chaperones"/>
    <property type="match status" value="2"/>
</dbReference>
<accession>V4MK10</accession>
<evidence type="ECO:0000313" key="5">
    <source>
        <dbReference type="Proteomes" id="UP000030689"/>
    </source>
</evidence>
<proteinExistence type="inferred from homology"/>
<dbReference type="InterPro" id="IPR008978">
    <property type="entry name" value="HSP20-like_chaperone"/>
</dbReference>
<reference evidence="4 5" key="1">
    <citation type="journal article" date="2013" name="Front. Plant Sci.">
        <title>The Reference Genome of the Halophytic Plant Eutrema salsugineum.</title>
        <authorList>
            <person name="Yang R."/>
            <person name="Jarvis D.E."/>
            <person name="Chen H."/>
            <person name="Beilstein M.A."/>
            <person name="Grimwood J."/>
            <person name="Jenkins J."/>
            <person name="Shu S."/>
            <person name="Prochnik S."/>
            <person name="Xin M."/>
            <person name="Ma C."/>
            <person name="Schmutz J."/>
            <person name="Wing R.A."/>
            <person name="Mitchell-Olds T."/>
            <person name="Schumaker K.S."/>
            <person name="Wang X."/>
        </authorList>
    </citation>
    <scope>NUCLEOTIDE SEQUENCE [LARGE SCALE GENOMIC DNA]</scope>
</reference>
<feature type="compositionally biased region" description="Basic residues" evidence="2">
    <location>
        <begin position="92"/>
        <end position="101"/>
    </location>
</feature>
<dbReference type="Gene3D" id="2.60.40.790">
    <property type="match status" value="1"/>
</dbReference>
<organism evidence="4 5">
    <name type="scientific">Eutrema salsugineum</name>
    <name type="common">Saltwater cress</name>
    <name type="synonym">Sisymbrium salsugineum</name>
    <dbReference type="NCBI Taxonomy" id="72664"/>
    <lineage>
        <taxon>Eukaryota</taxon>
        <taxon>Viridiplantae</taxon>
        <taxon>Streptophyta</taxon>
        <taxon>Embryophyta</taxon>
        <taxon>Tracheophyta</taxon>
        <taxon>Spermatophyta</taxon>
        <taxon>Magnoliopsida</taxon>
        <taxon>eudicotyledons</taxon>
        <taxon>Gunneridae</taxon>
        <taxon>Pentapetalae</taxon>
        <taxon>rosids</taxon>
        <taxon>malvids</taxon>
        <taxon>Brassicales</taxon>
        <taxon>Brassicaceae</taxon>
        <taxon>Eutremeae</taxon>
        <taxon>Eutrema</taxon>
    </lineage>
</organism>
<feature type="region of interest" description="Disordered" evidence="2">
    <location>
        <begin position="89"/>
        <end position="116"/>
    </location>
</feature>
<dbReference type="PROSITE" id="PS01031">
    <property type="entry name" value="SHSP"/>
    <property type="match status" value="1"/>
</dbReference>
<feature type="domain" description="SHSP" evidence="3">
    <location>
        <begin position="121"/>
        <end position="216"/>
    </location>
</feature>
<dbReference type="EMBL" id="KI517384">
    <property type="protein sequence ID" value="ESQ55787.1"/>
    <property type="molecule type" value="Genomic_DNA"/>
</dbReference>
<dbReference type="KEGG" id="eus:EUTSA_v10026211mg"/>